<dbReference type="InterPro" id="IPR000702">
    <property type="entry name" value="Ribosomal_uL6-like"/>
</dbReference>
<keyword evidence="3 4" id="KW-0687">Ribonucleoprotein</keyword>
<evidence type="ECO:0000259" key="7">
    <source>
        <dbReference type="Pfam" id="PF00347"/>
    </source>
</evidence>
<dbReference type="Gene3D" id="3.90.930.12">
    <property type="entry name" value="Ribosomal protein L6, alpha-beta domain"/>
    <property type="match status" value="2"/>
</dbReference>
<evidence type="ECO:0000313" key="8">
    <source>
        <dbReference type="EMBL" id="PIR84587.1"/>
    </source>
</evidence>
<dbReference type="AlphaFoldDB" id="A0A2H0UDX8"/>
<evidence type="ECO:0000313" key="9">
    <source>
        <dbReference type="Proteomes" id="UP000229344"/>
    </source>
</evidence>
<dbReference type="GO" id="GO:0003735">
    <property type="term" value="F:structural constituent of ribosome"/>
    <property type="evidence" value="ECO:0007669"/>
    <property type="project" value="UniProtKB-UniRule"/>
</dbReference>
<comment type="caution">
    <text evidence="8">The sequence shown here is derived from an EMBL/GenBank/DDBJ whole genome shotgun (WGS) entry which is preliminary data.</text>
</comment>
<name>A0A2H0UDX8_9BACT</name>
<comment type="subunit">
    <text evidence="4">Part of the 50S ribosomal subunit.</text>
</comment>
<evidence type="ECO:0000256" key="4">
    <source>
        <dbReference type="HAMAP-Rule" id="MF_01365"/>
    </source>
</evidence>
<dbReference type="HAMAP" id="MF_01365_B">
    <property type="entry name" value="Ribosomal_uL6_B"/>
    <property type="match status" value="1"/>
</dbReference>
<dbReference type="InterPro" id="IPR002358">
    <property type="entry name" value="Ribosomal_uL6_CS"/>
</dbReference>
<dbReference type="GO" id="GO:0002181">
    <property type="term" value="P:cytoplasmic translation"/>
    <property type="evidence" value="ECO:0007669"/>
    <property type="project" value="TreeGrafter"/>
</dbReference>
<dbReference type="InterPro" id="IPR020040">
    <property type="entry name" value="Ribosomal_uL6_a/b-dom"/>
</dbReference>
<keyword evidence="4 6" id="KW-0699">rRNA-binding</keyword>
<dbReference type="FunFam" id="3.90.930.12:FF:000001">
    <property type="entry name" value="50S ribosomal protein L6"/>
    <property type="match status" value="1"/>
</dbReference>
<dbReference type="PROSITE" id="PS00525">
    <property type="entry name" value="RIBOSOMAL_L6_1"/>
    <property type="match status" value="1"/>
</dbReference>
<accession>A0A2H0UDX8</accession>
<sequence>MSRLGKIPVVIPSGVEVTFVGGMLTVKGPKGTLARPVTDAVTVTIADGAVTLAPKVGAENAPALWGTYAAHLRNMVEGVTNGFKKELEIEGVGYRAAAQGRKITLSVGFSHPVELEAPEGIEIAVEKNLITITGSDKDAVGQFAANVREVKKPEPYKGKGIHYVGEYIIRKQGKKAV</sequence>
<feature type="domain" description="Large ribosomal subunit protein uL6 alpha-beta" evidence="7">
    <location>
        <begin position="91"/>
        <end position="163"/>
    </location>
</feature>
<protein>
    <recommendedName>
        <fullName evidence="4">Large ribosomal subunit protein uL6</fullName>
    </recommendedName>
</protein>
<feature type="domain" description="Large ribosomal subunit protein uL6 alpha-beta" evidence="7">
    <location>
        <begin position="11"/>
        <end position="82"/>
    </location>
</feature>
<keyword evidence="2 4" id="KW-0689">Ribosomal protein</keyword>
<evidence type="ECO:0000256" key="3">
    <source>
        <dbReference type="ARBA" id="ARBA00023274"/>
    </source>
</evidence>
<dbReference type="NCBIfam" id="TIGR03654">
    <property type="entry name" value="L6_bact"/>
    <property type="match status" value="1"/>
</dbReference>
<dbReference type="PANTHER" id="PTHR11655:SF14">
    <property type="entry name" value="LARGE RIBOSOMAL SUBUNIT PROTEIN UL6M"/>
    <property type="match status" value="1"/>
</dbReference>
<keyword evidence="4 6" id="KW-0694">RNA-binding</keyword>
<dbReference type="GO" id="GO:0022625">
    <property type="term" value="C:cytosolic large ribosomal subunit"/>
    <property type="evidence" value="ECO:0007669"/>
    <property type="project" value="UniProtKB-UniRule"/>
</dbReference>
<evidence type="ECO:0000256" key="1">
    <source>
        <dbReference type="ARBA" id="ARBA00009356"/>
    </source>
</evidence>
<dbReference type="PIRSF" id="PIRSF002162">
    <property type="entry name" value="Ribosomal_L6"/>
    <property type="match status" value="1"/>
</dbReference>
<dbReference type="InterPro" id="IPR036789">
    <property type="entry name" value="Ribosomal_uL6-like_a/b-dom_sf"/>
</dbReference>
<reference evidence="9" key="1">
    <citation type="submission" date="2017-09" db="EMBL/GenBank/DDBJ databases">
        <title>Depth-based differentiation of microbial function through sediment-hosted aquifers and enrichment of novel symbionts in the deep terrestrial subsurface.</title>
        <authorList>
            <person name="Probst A.J."/>
            <person name="Ladd B."/>
            <person name="Jarett J.K."/>
            <person name="Geller-Mcgrath D.E."/>
            <person name="Sieber C.M.K."/>
            <person name="Emerson J.B."/>
            <person name="Anantharaman K."/>
            <person name="Thomas B.C."/>
            <person name="Malmstrom R."/>
            <person name="Stieglmeier M."/>
            <person name="Klingl A."/>
            <person name="Woyke T."/>
            <person name="Ryan C.M."/>
            <person name="Banfield J.F."/>
        </authorList>
    </citation>
    <scope>NUCLEOTIDE SEQUENCE [LARGE SCALE GENOMIC DNA]</scope>
</reference>
<evidence type="ECO:0000256" key="2">
    <source>
        <dbReference type="ARBA" id="ARBA00022980"/>
    </source>
</evidence>
<dbReference type="GO" id="GO:0019843">
    <property type="term" value="F:rRNA binding"/>
    <property type="evidence" value="ECO:0007669"/>
    <property type="project" value="UniProtKB-UniRule"/>
</dbReference>
<comment type="similarity">
    <text evidence="1 4 5">Belongs to the universal ribosomal protein uL6 family.</text>
</comment>
<comment type="function">
    <text evidence="4 6">This protein binds to the 23S rRNA, and is important in its secondary structure. It is located near the subunit interface in the base of the L7/L12 stalk, and near the tRNA binding site of the peptidyltransferase center.</text>
</comment>
<dbReference type="PANTHER" id="PTHR11655">
    <property type="entry name" value="60S/50S RIBOSOMAL PROTEIN L6/L9"/>
    <property type="match status" value="1"/>
</dbReference>
<organism evidence="8 9">
    <name type="scientific">Candidatus Kaiserbacteria bacterium CG10_big_fil_rev_8_21_14_0_10_47_16</name>
    <dbReference type="NCBI Taxonomy" id="1974608"/>
    <lineage>
        <taxon>Bacteria</taxon>
        <taxon>Candidatus Kaiseribacteriota</taxon>
    </lineage>
</organism>
<dbReference type="Proteomes" id="UP000229344">
    <property type="component" value="Unassembled WGS sequence"/>
</dbReference>
<gene>
    <name evidence="4 8" type="primary">rplF</name>
    <name evidence="8" type="ORF">COU16_03360</name>
</gene>
<evidence type="ECO:0000256" key="6">
    <source>
        <dbReference type="RuleBase" id="RU003870"/>
    </source>
</evidence>
<dbReference type="InterPro" id="IPR019906">
    <property type="entry name" value="Ribosomal_uL6_bac-type"/>
</dbReference>
<dbReference type="SUPFAM" id="SSF56053">
    <property type="entry name" value="Ribosomal protein L6"/>
    <property type="match status" value="2"/>
</dbReference>
<dbReference type="PRINTS" id="PR00059">
    <property type="entry name" value="RIBOSOMALL6"/>
</dbReference>
<dbReference type="Pfam" id="PF00347">
    <property type="entry name" value="Ribosomal_L6"/>
    <property type="match status" value="2"/>
</dbReference>
<evidence type="ECO:0000256" key="5">
    <source>
        <dbReference type="RuleBase" id="RU003869"/>
    </source>
</evidence>
<proteinExistence type="inferred from homology"/>
<dbReference type="EMBL" id="PFBI01000006">
    <property type="protein sequence ID" value="PIR84587.1"/>
    <property type="molecule type" value="Genomic_DNA"/>
</dbReference>